<dbReference type="RefSeq" id="WP_163283068.1">
    <property type="nucleotide sequence ID" value="NZ_JAAGVY010000002.1"/>
</dbReference>
<comment type="caution">
    <text evidence="1">The sequence shown here is derived from an EMBL/GenBank/DDBJ whole genome shotgun (WGS) entry which is preliminary data.</text>
</comment>
<organism evidence="1 2">
    <name type="scientific">Cryomorpha ignava</name>
    <dbReference type="NCBI Taxonomy" id="101383"/>
    <lineage>
        <taxon>Bacteria</taxon>
        <taxon>Pseudomonadati</taxon>
        <taxon>Bacteroidota</taxon>
        <taxon>Flavobacteriia</taxon>
        <taxon>Flavobacteriales</taxon>
        <taxon>Cryomorphaceae</taxon>
        <taxon>Cryomorpha</taxon>
    </lineage>
</organism>
<keyword evidence="2" id="KW-1185">Reference proteome</keyword>
<accession>A0A7K3WL44</accession>
<sequence>MGDNIDLAIQYGNLKFNVGYWANLKNVYFSKYLYETESEESLDIVKRSETILMKI</sequence>
<protein>
    <submittedName>
        <fullName evidence="1">Uncharacterized protein</fullName>
    </submittedName>
</protein>
<dbReference type="Proteomes" id="UP000486602">
    <property type="component" value="Unassembled WGS sequence"/>
</dbReference>
<proteinExistence type="predicted"/>
<reference evidence="1 2" key="1">
    <citation type="submission" date="2020-02" db="EMBL/GenBank/DDBJ databases">
        <title>Out from the shadows clarifying the taxonomy of the family Cryomorphaceae and related taxa by utilizing the GTDB taxonomic framework.</title>
        <authorList>
            <person name="Bowman J.P."/>
        </authorList>
    </citation>
    <scope>NUCLEOTIDE SEQUENCE [LARGE SCALE GENOMIC DNA]</scope>
    <source>
        <strain evidence="1 2">QSSC 1-22</strain>
    </source>
</reference>
<evidence type="ECO:0000313" key="1">
    <source>
        <dbReference type="EMBL" id="NEN22363.1"/>
    </source>
</evidence>
<evidence type="ECO:0000313" key="2">
    <source>
        <dbReference type="Proteomes" id="UP000486602"/>
    </source>
</evidence>
<gene>
    <name evidence="1" type="ORF">G3O08_02460</name>
</gene>
<dbReference type="EMBL" id="JAAGVY010000002">
    <property type="protein sequence ID" value="NEN22363.1"/>
    <property type="molecule type" value="Genomic_DNA"/>
</dbReference>
<name>A0A7K3WL44_9FLAO</name>
<dbReference type="AlphaFoldDB" id="A0A7K3WL44"/>